<dbReference type="Pfam" id="PF00512">
    <property type="entry name" value="HisKA"/>
    <property type="match status" value="1"/>
</dbReference>
<gene>
    <name evidence="17" type="ORF">HMPREF9488_00036</name>
</gene>
<keyword evidence="18" id="KW-1185">Reference proteome</keyword>
<evidence type="ECO:0000313" key="17">
    <source>
        <dbReference type="EMBL" id="EFW06499.1"/>
    </source>
</evidence>
<evidence type="ECO:0000256" key="4">
    <source>
        <dbReference type="ARBA" id="ARBA00022475"/>
    </source>
</evidence>
<evidence type="ECO:0000256" key="9">
    <source>
        <dbReference type="ARBA" id="ARBA00022777"/>
    </source>
</evidence>
<keyword evidence="7 14" id="KW-0812">Transmembrane</keyword>
<evidence type="ECO:0000256" key="11">
    <source>
        <dbReference type="ARBA" id="ARBA00022989"/>
    </source>
</evidence>
<feature type="domain" description="Histidine kinase" evidence="15">
    <location>
        <begin position="378"/>
        <end position="578"/>
    </location>
</feature>
<reference evidence="17 18" key="1">
    <citation type="submission" date="2010-12" db="EMBL/GenBank/DDBJ databases">
        <title>The Genome Sequence of Coprobacillus sp. strain 29_1.</title>
        <authorList>
            <consortium name="The Broad Institute Genome Sequencing Platform"/>
            <person name="Earl A."/>
            <person name="Ward D."/>
            <person name="Feldgarden M."/>
            <person name="Gevers D."/>
            <person name="Daigneault M."/>
            <person name="Sibley C.D."/>
            <person name="White A."/>
            <person name="Strauss J."/>
            <person name="Allen-Vercoe E."/>
            <person name="Young S.K."/>
            <person name="Zeng Q."/>
            <person name="Gargeya S."/>
            <person name="Fitzgerald M."/>
            <person name="Haas B."/>
            <person name="Abouelleil A."/>
            <person name="Alvarado L."/>
            <person name="Arachchi H.M."/>
            <person name="Berlin A."/>
            <person name="Brown A."/>
            <person name="Chapman S.B."/>
            <person name="Chen Z."/>
            <person name="Dunbar C."/>
            <person name="Freedman E."/>
            <person name="Gearin G."/>
            <person name="Gellesch M."/>
            <person name="Goldberg J."/>
            <person name="Griggs A."/>
            <person name="Gujja S."/>
            <person name="Heilman E."/>
            <person name="Heiman D."/>
            <person name="Howarth C."/>
            <person name="Larson L."/>
            <person name="Lui A."/>
            <person name="MacDonald P.J.P."/>
            <person name="Mehta T."/>
            <person name="Montmayeur A."/>
            <person name="Murphy C."/>
            <person name="Neiman D."/>
            <person name="Pearson M."/>
            <person name="Priest M."/>
            <person name="Roberts A."/>
            <person name="Saif S."/>
            <person name="Shea T."/>
            <person name="Shenoy N."/>
            <person name="Sisk P."/>
            <person name="Stolte C."/>
            <person name="Sykes S."/>
            <person name="White J."/>
            <person name="Yandava C."/>
            <person name="Nusbaum C."/>
            <person name="Birren B."/>
        </authorList>
    </citation>
    <scope>NUCLEOTIDE SEQUENCE [LARGE SCALE GENOMIC DNA]</scope>
    <source>
        <strain evidence="17 18">29_1</strain>
    </source>
</reference>
<evidence type="ECO:0000256" key="1">
    <source>
        <dbReference type="ARBA" id="ARBA00000085"/>
    </source>
</evidence>
<dbReference type="PROSITE" id="PS50885">
    <property type="entry name" value="HAMP"/>
    <property type="match status" value="1"/>
</dbReference>
<dbReference type="GO" id="GO:0000155">
    <property type="term" value="F:phosphorelay sensor kinase activity"/>
    <property type="evidence" value="ECO:0007669"/>
    <property type="project" value="InterPro"/>
</dbReference>
<keyword evidence="6" id="KW-0808">Transferase</keyword>
<dbReference type="HOGENOM" id="CLU_471535_0_0_9"/>
<protein>
    <recommendedName>
        <fullName evidence="3">histidine kinase</fullName>
        <ecNumber evidence="3">2.7.13.3</ecNumber>
    </recommendedName>
</protein>
<evidence type="ECO:0000256" key="13">
    <source>
        <dbReference type="ARBA" id="ARBA00023136"/>
    </source>
</evidence>
<dbReference type="SMART" id="SM00304">
    <property type="entry name" value="HAMP"/>
    <property type="match status" value="1"/>
</dbReference>
<organism evidence="17 18">
    <name type="scientific">Coprobacillus cateniformis</name>
    <dbReference type="NCBI Taxonomy" id="100884"/>
    <lineage>
        <taxon>Bacteria</taxon>
        <taxon>Bacillati</taxon>
        <taxon>Bacillota</taxon>
        <taxon>Erysipelotrichia</taxon>
        <taxon>Erysipelotrichales</taxon>
        <taxon>Coprobacillaceae</taxon>
        <taxon>Coprobacillus</taxon>
    </lineage>
</organism>
<dbReference type="eggNOG" id="COG5002">
    <property type="taxonomic scope" value="Bacteria"/>
</dbReference>
<sequence length="578" mass="67171">MMIGFILILAISMKLNIDAQTQLYLNNVSTSQDINKKMDDIKRVYDISQNTPVLSYQDILDKVNSQKFKERLKTYEFYQSSIFIVSHTFKDSQYNPHKIIDYSLGSPYKDNYIQIIDNVNGGWIYVSIEQLSTSQKFSLLDYLILHLNSDEDITVDYRIENNQIVYLKWDKSSFGIASQSDQKTYINEFCIKGQRVLQDPVTQKMFIIDVNEMKSQVEQMMNFSYGTGIYSTEIKKIKNNYYFLSASALGWDKNNTSDASVHSVIVNVSHNLDNYVLQQYLHQNIWLYIMAFVIAVFISLILSYMISKPIRKVEQAALKIANQEFDDAIVIKSKDEIGSLAHSIDLMRKQLKENIVQLHLEIDKVKELESLRKDFINQFTHEMKTPLGIINGYSELIDETDNNEEREKYLDIINRETARINALIQSMLSLSRLEAGKVELKKQKFDLEDIVTEIIDEYEILFMKKNIHVVVHKKDSIIYADCQLIETVLHNFISNAIKHTYQNGNIIINIDNGVSVYNDGDLILEDRLGQIWYTFVTHDKEGSGLGLAICRSILELHDFEYGVQNKEQGVEFYFKNRR</sequence>
<dbReference type="FunFam" id="1.10.287.130:FF:000001">
    <property type="entry name" value="Two-component sensor histidine kinase"/>
    <property type="match status" value="1"/>
</dbReference>
<dbReference type="InterPro" id="IPR003594">
    <property type="entry name" value="HATPase_dom"/>
</dbReference>
<dbReference type="Proteomes" id="UP000003157">
    <property type="component" value="Unassembled WGS sequence"/>
</dbReference>
<keyword evidence="4" id="KW-1003">Cell membrane</keyword>
<evidence type="ECO:0000256" key="12">
    <source>
        <dbReference type="ARBA" id="ARBA00023012"/>
    </source>
</evidence>
<evidence type="ECO:0000256" key="5">
    <source>
        <dbReference type="ARBA" id="ARBA00022553"/>
    </source>
</evidence>
<dbReference type="InterPro" id="IPR003661">
    <property type="entry name" value="HisK_dim/P_dom"/>
</dbReference>
<evidence type="ECO:0000256" key="2">
    <source>
        <dbReference type="ARBA" id="ARBA00004651"/>
    </source>
</evidence>
<keyword evidence="9" id="KW-0418">Kinase</keyword>
<dbReference type="EC" id="2.7.13.3" evidence="3"/>
<dbReference type="InterPro" id="IPR036097">
    <property type="entry name" value="HisK_dim/P_sf"/>
</dbReference>
<dbReference type="InterPro" id="IPR003660">
    <property type="entry name" value="HAMP_dom"/>
</dbReference>
<dbReference type="GO" id="GO:0005886">
    <property type="term" value="C:plasma membrane"/>
    <property type="evidence" value="ECO:0007669"/>
    <property type="project" value="UniProtKB-SubCell"/>
</dbReference>
<evidence type="ECO:0000259" key="16">
    <source>
        <dbReference type="PROSITE" id="PS50885"/>
    </source>
</evidence>
<dbReference type="AlphaFoldDB" id="E7G5J8"/>
<dbReference type="Pfam" id="PF02518">
    <property type="entry name" value="HATPase_c"/>
    <property type="match status" value="1"/>
</dbReference>
<dbReference type="InterPro" id="IPR005467">
    <property type="entry name" value="His_kinase_dom"/>
</dbReference>
<evidence type="ECO:0000256" key="6">
    <source>
        <dbReference type="ARBA" id="ARBA00022679"/>
    </source>
</evidence>
<feature type="transmembrane region" description="Helical" evidence="14">
    <location>
        <begin position="285"/>
        <end position="306"/>
    </location>
</feature>
<dbReference type="PANTHER" id="PTHR45528">
    <property type="entry name" value="SENSOR HISTIDINE KINASE CPXA"/>
    <property type="match status" value="1"/>
</dbReference>
<evidence type="ECO:0000259" key="15">
    <source>
        <dbReference type="PROSITE" id="PS50109"/>
    </source>
</evidence>
<evidence type="ECO:0000256" key="14">
    <source>
        <dbReference type="SAM" id="Phobius"/>
    </source>
</evidence>
<proteinExistence type="predicted"/>
<dbReference type="EMBL" id="ADKX01000001">
    <property type="protein sequence ID" value="EFW06499.1"/>
    <property type="molecule type" value="Genomic_DNA"/>
</dbReference>
<dbReference type="CDD" id="cd06225">
    <property type="entry name" value="HAMP"/>
    <property type="match status" value="1"/>
</dbReference>
<evidence type="ECO:0000256" key="3">
    <source>
        <dbReference type="ARBA" id="ARBA00012438"/>
    </source>
</evidence>
<dbReference type="InterPro" id="IPR036890">
    <property type="entry name" value="HATPase_C_sf"/>
</dbReference>
<keyword evidence="12" id="KW-0902">Two-component regulatory system</keyword>
<evidence type="ECO:0000256" key="10">
    <source>
        <dbReference type="ARBA" id="ARBA00022840"/>
    </source>
</evidence>
<dbReference type="SUPFAM" id="SSF55874">
    <property type="entry name" value="ATPase domain of HSP90 chaperone/DNA topoisomerase II/histidine kinase"/>
    <property type="match status" value="1"/>
</dbReference>
<dbReference type="CDD" id="cd00082">
    <property type="entry name" value="HisKA"/>
    <property type="match status" value="1"/>
</dbReference>
<dbReference type="Gene3D" id="1.10.287.130">
    <property type="match status" value="1"/>
</dbReference>
<accession>E7G5J8</accession>
<dbReference type="Pfam" id="PF00672">
    <property type="entry name" value="HAMP"/>
    <property type="match status" value="1"/>
</dbReference>
<comment type="caution">
    <text evidence="17">The sequence shown here is derived from an EMBL/GenBank/DDBJ whole genome shotgun (WGS) entry which is preliminary data.</text>
</comment>
<dbReference type="GO" id="GO:0005524">
    <property type="term" value="F:ATP binding"/>
    <property type="evidence" value="ECO:0007669"/>
    <property type="project" value="UniProtKB-KW"/>
</dbReference>
<dbReference type="Gene3D" id="6.10.340.10">
    <property type="match status" value="1"/>
</dbReference>
<dbReference type="InterPro" id="IPR050398">
    <property type="entry name" value="HssS/ArlS-like"/>
</dbReference>
<dbReference type="Gene3D" id="3.30.565.10">
    <property type="entry name" value="Histidine kinase-like ATPase, C-terminal domain"/>
    <property type="match status" value="1"/>
</dbReference>
<dbReference type="SUPFAM" id="SSF158472">
    <property type="entry name" value="HAMP domain-like"/>
    <property type="match status" value="1"/>
</dbReference>
<dbReference type="PANTHER" id="PTHR45528:SF1">
    <property type="entry name" value="SENSOR HISTIDINE KINASE CPXA"/>
    <property type="match status" value="1"/>
</dbReference>
<keyword evidence="11 14" id="KW-1133">Transmembrane helix</keyword>
<dbReference type="SMART" id="SM00388">
    <property type="entry name" value="HisKA"/>
    <property type="match status" value="1"/>
</dbReference>
<evidence type="ECO:0000256" key="8">
    <source>
        <dbReference type="ARBA" id="ARBA00022741"/>
    </source>
</evidence>
<evidence type="ECO:0000313" key="18">
    <source>
        <dbReference type="Proteomes" id="UP000003157"/>
    </source>
</evidence>
<keyword evidence="8" id="KW-0547">Nucleotide-binding</keyword>
<dbReference type="SMART" id="SM00387">
    <property type="entry name" value="HATPase_c"/>
    <property type="match status" value="1"/>
</dbReference>
<evidence type="ECO:0000256" key="7">
    <source>
        <dbReference type="ARBA" id="ARBA00022692"/>
    </source>
</evidence>
<keyword evidence="10" id="KW-0067">ATP-binding</keyword>
<dbReference type="SUPFAM" id="SSF47384">
    <property type="entry name" value="Homodimeric domain of signal transducing histidine kinase"/>
    <property type="match status" value="1"/>
</dbReference>
<dbReference type="PROSITE" id="PS50109">
    <property type="entry name" value="HIS_KIN"/>
    <property type="match status" value="1"/>
</dbReference>
<name>E7G5J8_9FIRM</name>
<dbReference type="STRING" id="100884.GCA_000269565_01665"/>
<comment type="subcellular location">
    <subcellularLocation>
        <location evidence="2">Cell membrane</location>
        <topology evidence="2">Multi-pass membrane protein</topology>
    </subcellularLocation>
</comment>
<keyword evidence="13 14" id="KW-0472">Membrane</keyword>
<feature type="domain" description="HAMP" evidence="16">
    <location>
        <begin position="304"/>
        <end position="356"/>
    </location>
</feature>
<keyword evidence="5" id="KW-0597">Phosphoprotein</keyword>
<comment type="catalytic activity">
    <reaction evidence="1">
        <text>ATP + protein L-histidine = ADP + protein N-phospho-L-histidine.</text>
        <dbReference type="EC" id="2.7.13.3"/>
    </reaction>
</comment>